<sequence length="31" mass="3846">MLWAYCFISYLKLQSRRFQFRLFGGTNGERR</sequence>
<reference evidence="1" key="2">
    <citation type="journal article" date="2015" name="Fish Shellfish Immunol.">
        <title>Early steps in the European eel (Anguilla anguilla)-Vibrio vulnificus interaction in the gills: Role of the RtxA13 toxin.</title>
        <authorList>
            <person name="Callol A."/>
            <person name="Pajuelo D."/>
            <person name="Ebbesson L."/>
            <person name="Teles M."/>
            <person name="MacKenzie S."/>
            <person name="Amaro C."/>
        </authorList>
    </citation>
    <scope>NUCLEOTIDE SEQUENCE</scope>
</reference>
<dbReference type="EMBL" id="GBXM01027434">
    <property type="protein sequence ID" value="JAH81143.1"/>
    <property type="molecule type" value="Transcribed_RNA"/>
</dbReference>
<organism evidence="1">
    <name type="scientific">Anguilla anguilla</name>
    <name type="common">European freshwater eel</name>
    <name type="synonym">Muraena anguilla</name>
    <dbReference type="NCBI Taxonomy" id="7936"/>
    <lineage>
        <taxon>Eukaryota</taxon>
        <taxon>Metazoa</taxon>
        <taxon>Chordata</taxon>
        <taxon>Craniata</taxon>
        <taxon>Vertebrata</taxon>
        <taxon>Euteleostomi</taxon>
        <taxon>Actinopterygii</taxon>
        <taxon>Neopterygii</taxon>
        <taxon>Teleostei</taxon>
        <taxon>Anguilliformes</taxon>
        <taxon>Anguillidae</taxon>
        <taxon>Anguilla</taxon>
    </lineage>
</organism>
<proteinExistence type="predicted"/>
<reference evidence="1" key="1">
    <citation type="submission" date="2014-11" db="EMBL/GenBank/DDBJ databases">
        <authorList>
            <person name="Amaro Gonzalez C."/>
        </authorList>
    </citation>
    <scope>NUCLEOTIDE SEQUENCE</scope>
</reference>
<name>A0A0E9VV33_ANGAN</name>
<accession>A0A0E9VV33</accession>
<dbReference type="AlphaFoldDB" id="A0A0E9VV33"/>
<evidence type="ECO:0000313" key="1">
    <source>
        <dbReference type="EMBL" id="JAH81143.1"/>
    </source>
</evidence>
<protein>
    <submittedName>
        <fullName evidence="1">Uncharacterized protein</fullName>
    </submittedName>
</protein>